<evidence type="ECO:0000313" key="2">
    <source>
        <dbReference type="Proteomes" id="UP000002026"/>
    </source>
</evidence>
<dbReference type="STRING" id="471855.Shel_15580"/>
<dbReference type="EMBL" id="CP001684">
    <property type="protein sequence ID" value="ACV22577.1"/>
    <property type="molecule type" value="Genomic_DNA"/>
</dbReference>
<keyword evidence="2" id="KW-1185">Reference proteome</keyword>
<sequence>MRQLMALAAKDGGPAPTSDYYDVGRPESVTAELKRLKADGLIDAEFKHDFNGVCVGCEVVGATEEGKAFFRLVENPDVWRIVCQTLESAGIDVSYPLLKEVCEEILKRYVTSFIPEIKPCK</sequence>
<dbReference type="KEGG" id="shi:Shel_15580"/>
<protein>
    <submittedName>
        <fullName evidence="1">Uncharacterized protein</fullName>
    </submittedName>
</protein>
<name>C7N6P2_SLAHD</name>
<organism evidence="1 2">
    <name type="scientific">Slackia heliotrinireducens (strain ATCC 29202 / DSM 20476 / NCTC 11029 / RHS 1)</name>
    <name type="common">Peptococcus heliotrinreducens</name>
    <dbReference type="NCBI Taxonomy" id="471855"/>
    <lineage>
        <taxon>Bacteria</taxon>
        <taxon>Bacillati</taxon>
        <taxon>Actinomycetota</taxon>
        <taxon>Coriobacteriia</taxon>
        <taxon>Eggerthellales</taxon>
        <taxon>Eggerthellaceae</taxon>
        <taxon>Slackia</taxon>
    </lineage>
</organism>
<proteinExistence type="predicted"/>
<dbReference type="AlphaFoldDB" id="C7N6P2"/>
<reference evidence="1 2" key="1">
    <citation type="journal article" date="2009" name="Stand. Genomic Sci.">
        <title>Complete genome sequence of Slackia heliotrinireducens type strain (RHS 1).</title>
        <authorList>
            <person name="Pukall R."/>
            <person name="Lapidus A."/>
            <person name="Nolan M."/>
            <person name="Copeland A."/>
            <person name="Glavina Del Rio T."/>
            <person name="Lucas S."/>
            <person name="Chen F."/>
            <person name="Tice H."/>
            <person name="Cheng J.F."/>
            <person name="Chertkov O."/>
            <person name="Bruce D."/>
            <person name="Goodwin L."/>
            <person name="Kuske C."/>
            <person name="Brettin T."/>
            <person name="Detter J.C."/>
            <person name="Han C."/>
            <person name="Pitluck S."/>
            <person name="Pati A."/>
            <person name="Mavrommatis K."/>
            <person name="Ivanova N."/>
            <person name="Ovchinnikova G."/>
            <person name="Chen A."/>
            <person name="Palaniappan K."/>
            <person name="Schneider S."/>
            <person name="Rohde M."/>
            <person name="Chain P."/>
            <person name="D'haeseleer P."/>
            <person name="Goker M."/>
            <person name="Bristow J."/>
            <person name="Eisen J.A."/>
            <person name="Markowitz V."/>
            <person name="Kyrpides N.C."/>
            <person name="Klenk H.P."/>
            <person name="Hugenholtz P."/>
        </authorList>
    </citation>
    <scope>NUCLEOTIDE SEQUENCE [LARGE SCALE GENOMIC DNA]</scope>
    <source>
        <strain evidence="2">ATCC 29202 / DSM 20476 / NCTC 11029 / RHS 1</strain>
    </source>
</reference>
<gene>
    <name evidence="1" type="ordered locus">Shel_15580</name>
</gene>
<evidence type="ECO:0000313" key="1">
    <source>
        <dbReference type="EMBL" id="ACV22577.1"/>
    </source>
</evidence>
<dbReference type="Proteomes" id="UP000002026">
    <property type="component" value="Chromosome"/>
</dbReference>
<dbReference type="HOGENOM" id="CLU_2036503_0_0_11"/>
<accession>C7N6P2</accession>